<accession>A0A975GSL5</accession>
<name>A0A975GSL5_9BACT</name>
<proteinExistence type="predicted"/>
<sequence>MYKKLLIRYLFSDKNPGVSKYIFTVKNVRRSHAQISNHFFGCVPPFTHFPRCGLPQPQAAYETSADPETRMNAFAFQG</sequence>
<dbReference type="KEGG" id="dmm:dnm_081110"/>
<gene>
    <name evidence="1" type="ORF">dnm_081110</name>
</gene>
<dbReference type="Proteomes" id="UP000663722">
    <property type="component" value="Chromosome"/>
</dbReference>
<dbReference type="AlphaFoldDB" id="A0A975GSL5"/>
<evidence type="ECO:0000313" key="1">
    <source>
        <dbReference type="EMBL" id="QTA92037.1"/>
    </source>
</evidence>
<dbReference type="EMBL" id="CP061800">
    <property type="protein sequence ID" value="QTA92037.1"/>
    <property type="molecule type" value="Genomic_DNA"/>
</dbReference>
<keyword evidence="2" id="KW-1185">Reference proteome</keyword>
<reference evidence="1" key="1">
    <citation type="journal article" date="2021" name="Microb. Physiol.">
        <title>Proteogenomic Insights into the Physiology of Marine, Sulfate-Reducing, Filamentous Desulfonema limicola and Desulfonema magnum.</title>
        <authorList>
            <person name="Schnaars V."/>
            <person name="Wohlbrand L."/>
            <person name="Scheve S."/>
            <person name="Hinrichs C."/>
            <person name="Reinhardt R."/>
            <person name="Rabus R."/>
        </authorList>
    </citation>
    <scope>NUCLEOTIDE SEQUENCE</scope>
    <source>
        <strain evidence="1">4be13</strain>
    </source>
</reference>
<evidence type="ECO:0000313" key="2">
    <source>
        <dbReference type="Proteomes" id="UP000663722"/>
    </source>
</evidence>
<protein>
    <submittedName>
        <fullName evidence="1">Uncharacterized protein</fullName>
    </submittedName>
</protein>
<organism evidence="1 2">
    <name type="scientific">Desulfonema magnum</name>
    <dbReference type="NCBI Taxonomy" id="45655"/>
    <lineage>
        <taxon>Bacteria</taxon>
        <taxon>Pseudomonadati</taxon>
        <taxon>Thermodesulfobacteriota</taxon>
        <taxon>Desulfobacteria</taxon>
        <taxon>Desulfobacterales</taxon>
        <taxon>Desulfococcaceae</taxon>
        <taxon>Desulfonema</taxon>
    </lineage>
</organism>